<dbReference type="SUPFAM" id="SSF53901">
    <property type="entry name" value="Thiolase-like"/>
    <property type="match status" value="1"/>
</dbReference>
<keyword evidence="2" id="KW-0597">Phosphoprotein</keyword>
<dbReference type="Pfam" id="PF08240">
    <property type="entry name" value="ADH_N"/>
    <property type="match status" value="1"/>
</dbReference>
<dbReference type="InterPro" id="IPR020806">
    <property type="entry name" value="PKS_PP-bd"/>
</dbReference>
<dbReference type="PROSITE" id="PS00012">
    <property type="entry name" value="PHOSPHOPANTETHEINE"/>
    <property type="match status" value="1"/>
</dbReference>
<dbReference type="InterPro" id="IPR013149">
    <property type="entry name" value="ADH-like_C"/>
</dbReference>
<dbReference type="InterPro" id="IPR020843">
    <property type="entry name" value="ER"/>
</dbReference>
<dbReference type="Pfam" id="PF00109">
    <property type="entry name" value="ketoacyl-synt"/>
    <property type="match status" value="1"/>
</dbReference>
<dbReference type="InterPro" id="IPR049900">
    <property type="entry name" value="PKS_mFAS_DH"/>
</dbReference>
<gene>
    <name evidence="12" type="ORF">PT974_09714</name>
</gene>
<dbReference type="SUPFAM" id="SSF51735">
    <property type="entry name" value="NAD(P)-binding Rossmann-fold domains"/>
    <property type="match status" value="2"/>
</dbReference>
<accession>A0ABR0SGX1</accession>
<dbReference type="InterPro" id="IPR020807">
    <property type="entry name" value="PKS_DH"/>
</dbReference>
<dbReference type="Gene3D" id="3.40.47.10">
    <property type="match status" value="1"/>
</dbReference>
<dbReference type="PROSITE" id="PS00606">
    <property type="entry name" value="KS3_1"/>
    <property type="match status" value="1"/>
</dbReference>
<feature type="region of interest" description="N-terminal hotdog fold" evidence="8">
    <location>
        <begin position="926"/>
        <end position="1061"/>
    </location>
</feature>
<keyword evidence="6" id="KW-0511">Multifunctional enzyme</keyword>
<dbReference type="InterPro" id="IPR032821">
    <property type="entry name" value="PKS_assoc"/>
</dbReference>
<dbReference type="InterPro" id="IPR016035">
    <property type="entry name" value="Acyl_Trfase/lysoPLipase"/>
</dbReference>
<dbReference type="CDD" id="cd00833">
    <property type="entry name" value="PKS"/>
    <property type="match status" value="1"/>
</dbReference>
<dbReference type="SMART" id="SM00823">
    <property type="entry name" value="PKS_PP"/>
    <property type="match status" value="1"/>
</dbReference>
<dbReference type="Pfam" id="PF21089">
    <property type="entry name" value="PKS_DH_N"/>
    <property type="match status" value="1"/>
</dbReference>
<dbReference type="InterPro" id="IPR018201">
    <property type="entry name" value="Ketoacyl_synth_AS"/>
</dbReference>
<reference evidence="12 13" key="1">
    <citation type="submission" date="2024-01" db="EMBL/GenBank/DDBJ databases">
        <title>Complete genome of Cladobotryum mycophilum ATHUM6906.</title>
        <authorList>
            <person name="Christinaki A.C."/>
            <person name="Myridakis A.I."/>
            <person name="Kouvelis V.N."/>
        </authorList>
    </citation>
    <scope>NUCLEOTIDE SEQUENCE [LARGE SCALE GENOMIC DNA]</scope>
    <source>
        <strain evidence="12 13">ATHUM6906</strain>
    </source>
</reference>
<dbReference type="CDD" id="cd05195">
    <property type="entry name" value="enoyl_red"/>
    <property type="match status" value="1"/>
</dbReference>
<feature type="domain" description="Carrier" evidence="9">
    <location>
        <begin position="2405"/>
        <end position="2491"/>
    </location>
</feature>
<evidence type="ECO:0000259" key="11">
    <source>
        <dbReference type="PROSITE" id="PS52019"/>
    </source>
</evidence>
<evidence type="ECO:0000259" key="9">
    <source>
        <dbReference type="PROSITE" id="PS50075"/>
    </source>
</evidence>
<dbReference type="InterPro" id="IPR013154">
    <property type="entry name" value="ADH-like_N"/>
</dbReference>
<keyword evidence="4" id="KW-0521">NADP</keyword>
<evidence type="ECO:0000313" key="13">
    <source>
        <dbReference type="Proteomes" id="UP001338125"/>
    </source>
</evidence>
<dbReference type="Gene3D" id="3.10.129.110">
    <property type="entry name" value="Polyketide synthase dehydratase"/>
    <property type="match status" value="1"/>
</dbReference>
<dbReference type="SUPFAM" id="SSF50129">
    <property type="entry name" value="GroES-like"/>
    <property type="match status" value="1"/>
</dbReference>
<sequence>MTINESAAAAHKSVGDYAPMPSTIKPTPGYPDEIKKPAIPCPIAICSMAFRLPGGITTEAALWDVLANGKDLRVPIPTSRFSQSGFDDRLGDYKGMNITHGYFLDNDLSGLDLSIFPSIMPGEASHLDPQLRQLIEVTRECLESAGETDYRGKRIACYIGGFSEEWATLAKLEVQDTTMYGVSGIMDLFLANRLSHTFDFKGPSMVIKTGCSASAVALYEACRCIQMGDSDAAIVGGVNLLNGPVFYAALGSGAGVLSADGSSKSFDASADGYGRGEAVNVVFLKKLEDAIRDNNPIQAIIRNIGSNSDGAGGGVFAPDTESQEALIRHVYQTAGLNPADTRYVECHATGTLSGDPAEATAVGRVFGENGVYIGSVKPNVGHSEAASGLTSLIKAVLCLQHRTIAPNIKFNTPNKEIPFEEYRLTVPTAPVPWPDNENLRISVNSFGIGGSNVHVILEAYQNDAVNVNKEQTSSNPQLLLFSASSPTAVSKVAASMLQYYSTHPHCLSNLAYTLAFRREWLQTRSFAVVSQKKGIEANVSPPMKRPDRMPHIVMVFTGQGAQWPMMGKQLLSSEAFRQDLAELDAILQQCVNPPGWSIIDELSKSAEISRVYGSEISQPLCTAIQVGLVNALRRARISPHAVVGHSSGEIAAAYAAGAITKKEAIVLAYYRGLVSSSLPEKPGGMAAIALGAGATSKFLTRDCGVVVAAENSPLSTTISGNLDALRQVVARVNQEQPGVMIRELKVNMAYHSHHMEPLAVTYEQRLLSETGLNYQKPSCTLYSTVTGNKFEQPLDPTYWVDNLLSKVKFSEAIQKLLSERANGNLLFVEVGPHSQLSGPLRQICAHKDAPFQYVPTLVRGEDCAVSLLATFGKLFQYGVNVDVASVVPNVQVPLSDLPPYPWDHDVRHWNEHLMSKLYRFRPYPRHSLLGERVLGTTAIEPVWRATITSSILPWLQDHRVHGSVVFPFAAYISMAGEAIRQLSTSGEIAGYTAKHICVFNPLVLPDDTPVAIATALKPHKLTDSVDSVYFEFTVSSYIDSGDGSKWKKHCSGLVAVCDAHPTPKATGEDSQEFPRKVHHSRWYEALGRAGLAFGKEFTTLSSIEFATVTKSVRAELANCQSRKEFMVDPTAIDGCLQLLTCLQTGGHLYTIGDSSLPTFLEEIRVFPSDAQALHARAWSAEDMDDGNWLDTTLDGKAVLKLKGLRLSKIMNAPDSITDERTRYGAARLAWVPDFEFMDPVELIGPPRLDANAITEIIVLFILDADRRLHNVSVEPTEKHLVQYKLWVHKSREEGHRGKYADVFKDMEKLTQEERNARMQGLFVQLSKQPGTSPFSELTKEIWQNLENLCSGQSSALNFFEGDLLRRFYISVNWHLRRFIKHIADSRPGLRILEVGGGTGSGTEEILNGLIVPGGNPPYEKYVFSDVSSAFSAKAKERFHTMPNMEFRTFDISKSPQAQGFESELGTYDVILALYVVHATPRLKDSLENLRSLLRPDGHLILTENPSGFSSMQHIFGLFPGWWIAEDNREWSPVVDEARWDMELKASGFSGIGWTESGSKNNDDCPFIIGARPAAAATLMSPKVDTIAILSLDHSAKIPQTLSTILNLDGVKVNKVVFGEELGDNALVISTIGIEGESFDFSSHMGKLQELFKTQFQSRIKILWLLHPTEFQCNNSTNSAELLGTITCTNREMDLLGYTLQIRHDESQFNELIKKVLVKVSRKTEKRGIIDPDCHFTVQRGVIMLRRIEPFMLGQEIEEATKSIDPQIVNHALEIESPGKLNTLRWIEKPLQTDSLEDHEVEIELKAFSLNFRDLLSALGLISKDLPIGLDGAGIIRSLGAGVKDFVVGDRVACVIPRGAMSTARVPYAACYKIPDDMSLQEAATIPNVFITALYSLVDVARVTAGQTVLIHSAAGGLGHAALAICKYLKAEVFATVGSEEKVEYLVTKFNIPRNRIFNSRNDSFVDSIMHETNGQGVDIVLNSLSGKLLHASWACVSEFGCMVELGKRDLIDSGSLAMKPFLKNRTYTCVDVGHIGIKRPLLMASVFQRAMRLYCSQRGSIQPIPYEDYPAIQLEQGFRNLQQGAHIGKTVFTMPKDLTELKSTVLVNQLAFDPDGSYLLTGGLGGVGKSIVRWMIERGARNFIFLSPTASSNNHKDFIRELESLKCHSIRISGMAQELSDVKKCLAAARSVIKGYFIWQWHYSWKAAIDPKAGGLYNLHTALIEFNQNPDFLIATSSLSATFGTPGQSNYIAANILVESFCQYRRSQGLPASTLIMSPIADVGYLAEHPELKELQGRLNLCLYEKELLKFIEHAIVNQKRLDRGAQQQHGCFQTWKDEGAVLMGLITPDTPLAESTSLLLWRDSAQMASYHNHNISQSKAFTTSKSGKISEKLRTLLGEVQRNPVILQEEETILRLATEIGKSLFSFMMKDVGNVEDHLNDNFRQMGLDSLVLMELRGWFKEVLQVDISPMDLASKSTLKELGQVVATHLHKKYSST</sequence>
<evidence type="ECO:0000256" key="8">
    <source>
        <dbReference type="PROSITE-ProRule" id="PRU01363"/>
    </source>
</evidence>
<dbReference type="PANTHER" id="PTHR43775">
    <property type="entry name" value="FATTY ACID SYNTHASE"/>
    <property type="match status" value="1"/>
</dbReference>
<evidence type="ECO:0000256" key="7">
    <source>
        <dbReference type="ARBA" id="ARBA00023315"/>
    </source>
</evidence>
<dbReference type="SUPFAM" id="SSF53335">
    <property type="entry name" value="S-adenosyl-L-methionine-dependent methyltransferases"/>
    <property type="match status" value="1"/>
</dbReference>
<dbReference type="Pfam" id="PF08659">
    <property type="entry name" value="KR"/>
    <property type="match status" value="1"/>
</dbReference>
<dbReference type="InterPro" id="IPR009081">
    <property type="entry name" value="PP-bd_ACP"/>
</dbReference>
<feature type="domain" description="PKS/mFAS DH" evidence="11">
    <location>
        <begin position="926"/>
        <end position="1215"/>
    </location>
</feature>
<feature type="active site" description="Proton acceptor; for dehydratase activity" evidence="8">
    <location>
        <position position="958"/>
    </location>
</feature>
<dbReference type="InterPro" id="IPR036291">
    <property type="entry name" value="NAD(P)-bd_dom_sf"/>
</dbReference>
<dbReference type="Gene3D" id="3.90.180.10">
    <property type="entry name" value="Medium-chain alcohol dehydrogenases, catalytic domain"/>
    <property type="match status" value="1"/>
</dbReference>
<name>A0ABR0SGX1_9HYPO</name>
<dbReference type="Proteomes" id="UP001338125">
    <property type="component" value="Unassembled WGS sequence"/>
</dbReference>
<dbReference type="SMART" id="SM00827">
    <property type="entry name" value="PKS_AT"/>
    <property type="match status" value="1"/>
</dbReference>
<evidence type="ECO:0000256" key="6">
    <source>
        <dbReference type="ARBA" id="ARBA00023268"/>
    </source>
</evidence>
<dbReference type="InterPro" id="IPR016036">
    <property type="entry name" value="Malonyl_transacylase_ACP-bd"/>
</dbReference>
<dbReference type="PROSITE" id="PS50075">
    <property type="entry name" value="CARRIER"/>
    <property type="match status" value="1"/>
</dbReference>
<dbReference type="InterPro" id="IPR011032">
    <property type="entry name" value="GroES-like_sf"/>
</dbReference>
<dbReference type="Gene3D" id="3.40.50.720">
    <property type="entry name" value="NAD(P)-binding Rossmann-like Domain"/>
    <property type="match status" value="1"/>
</dbReference>
<feature type="domain" description="Ketosynthase family 3 (KS3)" evidence="10">
    <location>
        <begin position="40"/>
        <end position="459"/>
    </location>
</feature>
<dbReference type="SMART" id="SM00825">
    <property type="entry name" value="PKS_KS"/>
    <property type="match status" value="1"/>
</dbReference>
<dbReference type="Pfam" id="PF16197">
    <property type="entry name" value="KAsynt_C_assoc"/>
    <property type="match status" value="1"/>
</dbReference>
<dbReference type="SUPFAM" id="SSF52151">
    <property type="entry name" value="FabD/lysophospholipase-like"/>
    <property type="match status" value="1"/>
</dbReference>
<dbReference type="InterPro" id="IPR013968">
    <property type="entry name" value="PKS_KR"/>
</dbReference>
<evidence type="ECO:0000256" key="1">
    <source>
        <dbReference type="ARBA" id="ARBA00022450"/>
    </source>
</evidence>
<dbReference type="SUPFAM" id="SSF47336">
    <property type="entry name" value="ACP-like"/>
    <property type="match status" value="1"/>
</dbReference>
<dbReference type="SUPFAM" id="SSF55048">
    <property type="entry name" value="Probable ACP-binding domain of malonyl-CoA ACP transacylase"/>
    <property type="match status" value="1"/>
</dbReference>
<keyword evidence="5" id="KW-0560">Oxidoreductase</keyword>
<protein>
    <submittedName>
        <fullName evidence="12">Highly reducing polyketide synthase FUM1</fullName>
    </submittedName>
</protein>
<dbReference type="Pfam" id="PF08242">
    <property type="entry name" value="Methyltransf_12"/>
    <property type="match status" value="1"/>
</dbReference>
<feature type="region of interest" description="C-terminal hotdog fold" evidence="8">
    <location>
        <begin position="1073"/>
        <end position="1215"/>
    </location>
</feature>
<dbReference type="Pfam" id="PF14765">
    <property type="entry name" value="PS-DH"/>
    <property type="match status" value="1"/>
</dbReference>
<keyword evidence="3" id="KW-0808">Transferase</keyword>
<dbReference type="PROSITE" id="PS52019">
    <property type="entry name" value="PKS_MFAS_DH"/>
    <property type="match status" value="1"/>
</dbReference>
<dbReference type="InterPro" id="IPR014043">
    <property type="entry name" value="Acyl_transferase_dom"/>
</dbReference>
<dbReference type="InterPro" id="IPR006162">
    <property type="entry name" value="Ppantetheine_attach_site"/>
</dbReference>
<dbReference type="InterPro" id="IPR050091">
    <property type="entry name" value="PKS_NRPS_Biosynth_Enz"/>
</dbReference>
<organism evidence="12 13">
    <name type="scientific">Cladobotryum mycophilum</name>
    <dbReference type="NCBI Taxonomy" id="491253"/>
    <lineage>
        <taxon>Eukaryota</taxon>
        <taxon>Fungi</taxon>
        <taxon>Dikarya</taxon>
        <taxon>Ascomycota</taxon>
        <taxon>Pezizomycotina</taxon>
        <taxon>Sordariomycetes</taxon>
        <taxon>Hypocreomycetidae</taxon>
        <taxon>Hypocreales</taxon>
        <taxon>Hypocreaceae</taxon>
        <taxon>Cladobotryum</taxon>
    </lineage>
</organism>
<dbReference type="InterPro" id="IPR020841">
    <property type="entry name" value="PKS_Beta-ketoAc_synthase_dom"/>
</dbReference>
<dbReference type="Pfam" id="PF00698">
    <property type="entry name" value="Acyl_transf_1"/>
    <property type="match status" value="1"/>
</dbReference>
<dbReference type="PROSITE" id="PS52004">
    <property type="entry name" value="KS3_2"/>
    <property type="match status" value="1"/>
</dbReference>
<dbReference type="InterPro" id="IPR049551">
    <property type="entry name" value="PKS_DH_C"/>
</dbReference>
<dbReference type="InterPro" id="IPR036736">
    <property type="entry name" value="ACP-like_sf"/>
</dbReference>
<dbReference type="Pfam" id="PF00107">
    <property type="entry name" value="ADH_zinc_N"/>
    <property type="match status" value="1"/>
</dbReference>
<dbReference type="Gene3D" id="3.40.366.10">
    <property type="entry name" value="Malonyl-Coenzyme A Acyl Carrier Protein, domain 2"/>
    <property type="match status" value="1"/>
</dbReference>
<dbReference type="InterPro" id="IPR013217">
    <property type="entry name" value="Methyltransf_12"/>
</dbReference>
<evidence type="ECO:0000256" key="5">
    <source>
        <dbReference type="ARBA" id="ARBA00023002"/>
    </source>
</evidence>
<dbReference type="InterPro" id="IPR042104">
    <property type="entry name" value="PKS_dehydratase_sf"/>
</dbReference>
<dbReference type="InterPro" id="IPR014031">
    <property type="entry name" value="Ketoacyl_synth_C"/>
</dbReference>
<dbReference type="InterPro" id="IPR029063">
    <property type="entry name" value="SAM-dependent_MTases_sf"/>
</dbReference>
<evidence type="ECO:0000313" key="12">
    <source>
        <dbReference type="EMBL" id="KAK5991432.1"/>
    </source>
</evidence>
<evidence type="ECO:0000259" key="10">
    <source>
        <dbReference type="PROSITE" id="PS52004"/>
    </source>
</evidence>
<dbReference type="Pfam" id="PF02801">
    <property type="entry name" value="Ketoacyl-synt_C"/>
    <property type="match status" value="1"/>
</dbReference>
<proteinExistence type="predicted"/>
<keyword evidence="13" id="KW-1185">Reference proteome</keyword>
<keyword evidence="1" id="KW-0596">Phosphopantetheine</keyword>
<dbReference type="InterPro" id="IPR049552">
    <property type="entry name" value="PKS_DH_N"/>
</dbReference>
<evidence type="ECO:0000256" key="3">
    <source>
        <dbReference type="ARBA" id="ARBA00022679"/>
    </source>
</evidence>
<dbReference type="Gene3D" id="1.10.1200.10">
    <property type="entry name" value="ACP-like"/>
    <property type="match status" value="1"/>
</dbReference>
<dbReference type="PANTHER" id="PTHR43775:SF37">
    <property type="entry name" value="SI:DKEY-61P9.11"/>
    <property type="match status" value="1"/>
</dbReference>
<dbReference type="Gene3D" id="3.40.50.150">
    <property type="entry name" value="Vaccinia Virus protein VP39"/>
    <property type="match status" value="1"/>
</dbReference>
<dbReference type="InterPro" id="IPR016039">
    <property type="entry name" value="Thiolase-like"/>
</dbReference>
<keyword evidence="7" id="KW-0012">Acyltransferase</keyword>
<dbReference type="SMART" id="SM00822">
    <property type="entry name" value="PKS_KR"/>
    <property type="match status" value="1"/>
</dbReference>
<evidence type="ECO:0000256" key="2">
    <source>
        <dbReference type="ARBA" id="ARBA00022553"/>
    </source>
</evidence>
<dbReference type="InterPro" id="IPR001227">
    <property type="entry name" value="Ac_transferase_dom_sf"/>
</dbReference>
<dbReference type="InterPro" id="IPR057326">
    <property type="entry name" value="KR_dom"/>
</dbReference>
<dbReference type="EMBL" id="JAVFKD010000014">
    <property type="protein sequence ID" value="KAK5991432.1"/>
    <property type="molecule type" value="Genomic_DNA"/>
</dbReference>
<dbReference type="SMART" id="SM00829">
    <property type="entry name" value="PKS_ER"/>
    <property type="match status" value="1"/>
</dbReference>
<dbReference type="SMART" id="SM00826">
    <property type="entry name" value="PKS_DH"/>
    <property type="match status" value="1"/>
</dbReference>
<dbReference type="InterPro" id="IPR014030">
    <property type="entry name" value="Ketoacyl_synth_N"/>
</dbReference>
<comment type="caution">
    <text evidence="12">The sequence shown here is derived from an EMBL/GenBank/DDBJ whole genome shotgun (WGS) entry which is preliminary data.</text>
</comment>
<dbReference type="Pfam" id="PF00550">
    <property type="entry name" value="PP-binding"/>
    <property type="match status" value="1"/>
</dbReference>
<feature type="active site" description="Proton donor; for dehydratase activity" evidence="8">
    <location>
        <position position="1133"/>
    </location>
</feature>
<evidence type="ECO:0000256" key="4">
    <source>
        <dbReference type="ARBA" id="ARBA00022857"/>
    </source>
</evidence>